<proteinExistence type="predicted"/>
<accession>A0AAN9S2M1</accession>
<keyword evidence="1" id="KW-0812">Transmembrane</keyword>
<evidence type="ECO:0000313" key="2">
    <source>
        <dbReference type="EMBL" id="KAK7388255.1"/>
    </source>
</evidence>
<dbReference type="EMBL" id="JAYMYS010000006">
    <property type="protein sequence ID" value="KAK7388255.1"/>
    <property type="molecule type" value="Genomic_DNA"/>
</dbReference>
<comment type="caution">
    <text evidence="2">The sequence shown here is derived from an EMBL/GenBank/DDBJ whole genome shotgun (WGS) entry which is preliminary data.</text>
</comment>
<keyword evidence="1" id="KW-1133">Transmembrane helix</keyword>
<name>A0AAN9S2M1_PSOTE</name>
<evidence type="ECO:0000256" key="1">
    <source>
        <dbReference type="SAM" id="Phobius"/>
    </source>
</evidence>
<dbReference type="Proteomes" id="UP001386955">
    <property type="component" value="Unassembled WGS sequence"/>
</dbReference>
<reference evidence="2 3" key="1">
    <citation type="submission" date="2024-01" db="EMBL/GenBank/DDBJ databases">
        <title>The genomes of 5 underutilized Papilionoideae crops provide insights into root nodulation and disease resistanc.</title>
        <authorList>
            <person name="Jiang F."/>
        </authorList>
    </citation>
    <scope>NUCLEOTIDE SEQUENCE [LARGE SCALE GENOMIC DNA]</scope>
    <source>
        <strain evidence="2">DUOXIRENSHENG_FW03</strain>
        <tissue evidence="2">Leaves</tissue>
    </source>
</reference>
<organism evidence="2 3">
    <name type="scientific">Psophocarpus tetragonolobus</name>
    <name type="common">Winged bean</name>
    <name type="synonym">Dolichos tetragonolobus</name>
    <dbReference type="NCBI Taxonomy" id="3891"/>
    <lineage>
        <taxon>Eukaryota</taxon>
        <taxon>Viridiplantae</taxon>
        <taxon>Streptophyta</taxon>
        <taxon>Embryophyta</taxon>
        <taxon>Tracheophyta</taxon>
        <taxon>Spermatophyta</taxon>
        <taxon>Magnoliopsida</taxon>
        <taxon>eudicotyledons</taxon>
        <taxon>Gunneridae</taxon>
        <taxon>Pentapetalae</taxon>
        <taxon>rosids</taxon>
        <taxon>fabids</taxon>
        <taxon>Fabales</taxon>
        <taxon>Fabaceae</taxon>
        <taxon>Papilionoideae</taxon>
        <taxon>50 kb inversion clade</taxon>
        <taxon>NPAAA clade</taxon>
        <taxon>indigoferoid/millettioid clade</taxon>
        <taxon>Phaseoleae</taxon>
        <taxon>Psophocarpus</taxon>
    </lineage>
</organism>
<keyword evidence="1" id="KW-0472">Membrane</keyword>
<dbReference type="AlphaFoldDB" id="A0AAN9S2M1"/>
<keyword evidence="3" id="KW-1185">Reference proteome</keyword>
<protein>
    <submittedName>
        <fullName evidence="2">Uncharacterized protein</fullName>
    </submittedName>
</protein>
<gene>
    <name evidence="2" type="ORF">VNO78_23066</name>
</gene>
<evidence type="ECO:0000313" key="3">
    <source>
        <dbReference type="Proteomes" id="UP001386955"/>
    </source>
</evidence>
<sequence>MVCGGLPSGFDFSGLWWWFFMLLVFVVSPVGWRLLSFYLCRVILLGSFGCGWSLKRESSLKGQVIELVEVFNKENLKMADQYVEGFNEALEQVKCLAFELDLLLTNPFNEVVDEVIV</sequence>
<feature type="transmembrane region" description="Helical" evidence="1">
    <location>
        <begin position="15"/>
        <end position="35"/>
    </location>
</feature>